<accession>A0A318D8H4</accession>
<proteinExistence type="predicted"/>
<sequence length="184" mass="20436">MAGSTVKCDKIINFILLQLVWAAFILGVTYGYVWVGLLVFLLMMGWQLRSNVRKDSDLVVIVASIVAGFVLASIWSSSDLILYKNHWPSAGIAPWWILALWVALGASFNHSLEWVQSSPYLAGLLFAIGGPLSYLGAERIGAVEINTPILTLSLMAVGWFLTGFLLTFVAKRFHQFQKWWVADA</sequence>
<reference evidence="2 3" key="1">
    <citation type="submission" date="2018-05" db="EMBL/GenBank/DDBJ databases">
        <title>Kangiella spongicola genome sequence.</title>
        <authorList>
            <person name="Maclea K.S."/>
            <person name="Goen A.E."/>
            <person name="Kelley C."/>
            <person name="Underriner A."/>
            <person name="Silverwood T."/>
            <person name="Trachtenberg A.M."/>
        </authorList>
    </citation>
    <scope>NUCLEOTIDE SEQUENCE [LARGE SCALE GENOMIC DNA]</scope>
    <source>
        <strain evidence="2 3">ATCC BAA-2076</strain>
    </source>
</reference>
<feature type="transmembrane region" description="Helical" evidence="1">
    <location>
        <begin position="20"/>
        <end position="46"/>
    </location>
</feature>
<organism evidence="2 3">
    <name type="scientific">Kangiella spongicola</name>
    <dbReference type="NCBI Taxonomy" id="796379"/>
    <lineage>
        <taxon>Bacteria</taxon>
        <taxon>Pseudomonadati</taxon>
        <taxon>Pseudomonadota</taxon>
        <taxon>Gammaproteobacteria</taxon>
        <taxon>Kangiellales</taxon>
        <taxon>Kangiellaceae</taxon>
        <taxon>Kangiella</taxon>
    </lineage>
</organism>
<feature type="transmembrane region" description="Helical" evidence="1">
    <location>
        <begin position="87"/>
        <end position="108"/>
    </location>
</feature>
<feature type="transmembrane region" description="Helical" evidence="1">
    <location>
        <begin position="58"/>
        <end position="75"/>
    </location>
</feature>
<dbReference type="AlphaFoldDB" id="A0A318D8H4"/>
<comment type="caution">
    <text evidence="2">The sequence shown here is derived from an EMBL/GenBank/DDBJ whole genome shotgun (WGS) entry which is preliminary data.</text>
</comment>
<feature type="transmembrane region" description="Helical" evidence="1">
    <location>
        <begin position="149"/>
        <end position="170"/>
    </location>
</feature>
<evidence type="ECO:0000313" key="2">
    <source>
        <dbReference type="EMBL" id="PXF64088.1"/>
    </source>
</evidence>
<keyword evidence="3" id="KW-1185">Reference proteome</keyword>
<keyword evidence="1" id="KW-1133">Transmembrane helix</keyword>
<feature type="transmembrane region" description="Helical" evidence="1">
    <location>
        <begin position="120"/>
        <end position="137"/>
    </location>
</feature>
<dbReference type="RefSeq" id="WP_110199763.1">
    <property type="nucleotide sequence ID" value="NZ_QICH01000001.1"/>
</dbReference>
<dbReference type="Proteomes" id="UP000247689">
    <property type="component" value="Unassembled WGS sequence"/>
</dbReference>
<keyword evidence="1" id="KW-0472">Membrane</keyword>
<dbReference type="EMBL" id="QICH01000001">
    <property type="protein sequence ID" value="PXF64088.1"/>
    <property type="molecule type" value="Genomic_DNA"/>
</dbReference>
<protein>
    <submittedName>
        <fullName evidence="2">DUF2878 domain-containing protein</fullName>
    </submittedName>
</protein>
<dbReference type="Pfam" id="PF11086">
    <property type="entry name" value="DUF2878"/>
    <property type="match status" value="1"/>
</dbReference>
<dbReference type="OrthoDB" id="21939at2"/>
<dbReference type="InterPro" id="IPR021306">
    <property type="entry name" value="DUF2878"/>
</dbReference>
<keyword evidence="1" id="KW-0812">Transmembrane</keyword>
<name>A0A318D8H4_9GAMM</name>
<evidence type="ECO:0000256" key="1">
    <source>
        <dbReference type="SAM" id="Phobius"/>
    </source>
</evidence>
<gene>
    <name evidence="2" type="ORF">DL796_02815</name>
</gene>
<evidence type="ECO:0000313" key="3">
    <source>
        <dbReference type="Proteomes" id="UP000247689"/>
    </source>
</evidence>